<organism evidence="2 3">
    <name type="scientific">Aspergillus turcosus</name>
    <dbReference type="NCBI Taxonomy" id="1245748"/>
    <lineage>
        <taxon>Eukaryota</taxon>
        <taxon>Fungi</taxon>
        <taxon>Dikarya</taxon>
        <taxon>Ascomycota</taxon>
        <taxon>Pezizomycotina</taxon>
        <taxon>Eurotiomycetes</taxon>
        <taxon>Eurotiomycetidae</taxon>
        <taxon>Eurotiales</taxon>
        <taxon>Aspergillaceae</taxon>
        <taxon>Aspergillus</taxon>
        <taxon>Aspergillus subgen. Fumigati</taxon>
    </lineage>
</organism>
<comment type="caution">
    <text evidence="2">The sequence shown here is derived from an EMBL/GenBank/DDBJ whole genome shotgun (WGS) entry which is preliminary data.</text>
</comment>
<feature type="compositionally biased region" description="Basic and acidic residues" evidence="1">
    <location>
        <begin position="1"/>
        <end position="10"/>
    </location>
</feature>
<sequence length="289" mass="33440">MSSTRSKSDGKNWGSEDLEGLPPTVNIYPWEGPDHFQNIVDLELQRFKENDPERSSPSPCDWIVFSNVSETIFERNFEEEGSDLRKEWKSYNRRCQLLFVEIAMGTDEHTEAAETFNDILKEAVSHMGLSNALKNFSQTTIRGEDRAKLPDHGWGPRRPPPGRSRKWPTVVLEVGVSQRKSKHEEDARFWLEQSGGDVKVSLAMSVDRRIPEIVLQKWKVSDGKPAMVQKVTVWRRNDNILFDNEPLVIEFEDLFLREADLPREVDVVFDQGDLRRLAENIWLEQGFVK</sequence>
<dbReference type="STRING" id="1245748.A0A421D704"/>
<dbReference type="AlphaFoldDB" id="A0A421D704"/>
<dbReference type="Proteomes" id="UP000215289">
    <property type="component" value="Unassembled WGS sequence"/>
</dbReference>
<feature type="region of interest" description="Disordered" evidence="1">
    <location>
        <begin position="144"/>
        <end position="166"/>
    </location>
</feature>
<gene>
    <name evidence="2" type="ORF">CFD26_104246</name>
</gene>
<dbReference type="EMBL" id="NIDN02000065">
    <property type="protein sequence ID" value="RLL97897.1"/>
    <property type="molecule type" value="Genomic_DNA"/>
</dbReference>
<keyword evidence="3" id="KW-1185">Reference proteome</keyword>
<dbReference type="OrthoDB" id="76567at2759"/>
<protein>
    <recommendedName>
        <fullName evidence="4">Restriction endonuclease domain-containing protein</fullName>
    </recommendedName>
</protein>
<evidence type="ECO:0000313" key="3">
    <source>
        <dbReference type="Proteomes" id="UP000215289"/>
    </source>
</evidence>
<reference evidence="2 3" key="1">
    <citation type="submission" date="2018-08" db="EMBL/GenBank/DDBJ databases">
        <title>Draft genome sequences of two Aspergillus turcosus clinical strains isolated from bronchoalveolar lavage fluid: one azole-susceptible and the other azole-resistant.</title>
        <authorList>
            <person name="Parent-Michaud M."/>
            <person name="Dufresne P.J."/>
            <person name="Fournier E."/>
            <person name="Martineau C."/>
            <person name="Moreira S."/>
            <person name="Perkins V."/>
            <person name="De Repentigny L."/>
            <person name="Dufresne S.F."/>
        </authorList>
    </citation>
    <scope>NUCLEOTIDE SEQUENCE [LARGE SCALE GENOMIC DNA]</scope>
    <source>
        <strain evidence="2">HMR AF 1038</strain>
    </source>
</reference>
<evidence type="ECO:0000256" key="1">
    <source>
        <dbReference type="SAM" id="MobiDB-lite"/>
    </source>
</evidence>
<evidence type="ECO:0000313" key="2">
    <source>
        <dbReference type="EMBL" id="RLL97897.1"/>
    </source>
</evidence>
<name>A0A421D704_9EURO</name>
<proteinExistence type="predicted"/>
<feature type="region of interest" description="Disordered" evidence="1">
    <location>
        <begin position="1"/>
        <end position="26"/>
    </location>
</feature>
<accession>A0A421D704</accession>
<evidence type="ECO:0008006" key="4">
    <source>
        <dbReference type="Google" id="ProtNLM"/>
    </source>
</evidence>